<dbReference type="KEGG" id="esj:SJ05684_c21820"/>
<dbReference type="AlphaFoldDB" id="A0A249PCG7"/>
<evidence type="ECO:0000313" key="1">
    <source>
        <dbReference type="EMBL" id="ASY63623.1"/>
    </source>
</evidence>
<gene>
    <name evidence="1" type="ORF">SJ05684_c21820</name>
</gene>
<keyword evidence="2" id="KW-1185">Reference proteome</keyword>
<name>A0A249PCG7_9HYPH</name>
<accession>A0A249PCG7</accession>
<dbReference type="EMBL" id="CP023067">
    <property type="protein sequence ID" value="ASY63623.1"/>
    <property type="molecule type" value="Genomic_DNA"/>
</dbReference>
<proteinExistence type="predicted"/>
<organism evidence="1 2">
    <name type="scientific">Sinorhizobium sojae CCBAU 05684</name>
    <dbReference type="NCBI Taxonomy" id="716928"/>
    <lineage>
        <taxon>Bacteria</taxon>
        <taxon>Pseudomonadati</taxon>
        <taxon>Pseudomonadota</taxon>
        <taxon>Alphaproteobacteria</taxon>
        <taxon>Hyphomicrobiales</taxon>
        <taxon>Rhizobiaceae</taxon>
        <taxon>Sinorhizobium/Ensifer group</taxon>
        <taxon>Sinorhizobium</taxon>
    </lineage>
</organism>
<evidence type="ECO:0000313" key="2">
    <source>
        <dbReference type="Proteomes" id="UP000217211"/>
    </source>
</evidence>
<dbReference type="Proteomes" id="UP000217211">
    <property type="component" value="Chromosome"/>
</dbReference>
<dbReference type="STRING" id="716928.GCA_000261485_00316"/>
<sequence length="58" mass="6742">MSNVIEFPSFPEFEELSLFERMMIIEAWQEEVADNLTRIRESAAAIEKLVEASKKHLS</sequence>
<protein>
    <submittedName>
        <fullName evidence="1">Uncharacterized protein</fullName>
    </submittedName>
</protein>
<reference evidence="1 2" key="1">
    <citation type="submission" date="2017-08" db="EMBL/GenBank/DDBJ databases">
        <title>Multipartite genome sequences of Sinorhizobium species nodulating soybeans.</title>
        <authorList>
            <person name="Tian C.F."/>
        </authorList>
    </citation>
    <scope>NUCLEOTIDE SEQUENCE [LARGE SCALE GENOMIC DNA]</scope>
    <source>
        <strain evidence="1 2">CCBAU 05684</strain>
    </source>
</reference>
<dbReference type="RefSeq" id="WP_172901117.1">
    <property type="nucleotide sequence ID" value="NZ_AJQT01000008.1"/>
</dbReference>